<dbReference type="SUPFAM" id="SSF49899">
    <property type="entry name" value="Concanavalin A-like lectins/glucanases"/>
    <property type="match status" value="1"/>
</dbReference>
<dbReference type="AlphaFoldDB" id="A0A9P5XNZ4"/>
<dbReference type="CDD" id="cd02181">
    <property type="entry name" value="GH16_fungal_Lam16A_glucanase"/>
    <property type="match status" value="1"/>
</dbReference>
<organism evidence="3 4">
    <name type="scientific">Macrolepiota fuliginosa MF-IS2</name>
    <dbReference type="NCBI Taxonomy" id="1400762"/>
    <lineage>
        <taxon>Eukaryota</taxon>
        <taxon>Fungi</taxon>
        <taxon>Dikarya</taxon>
        <taxon>Basidiomycota</taxon>
        <taxon>Agaricomycotina</taxon>
        <taxon>Agaricomycetes</taxon>
        <taxon>Agaricomycetidae</taxon>
        <taxon>Agaricales</taxon>
        <taxon>Agaricineae</taxon>
        <taxon>Agaricaceae</taxon>
        <taxon>Macrolepiota</taxon>
    </lineage>
</organism>
<dbReference type="InterPro" id="IPR013320">
    <property type="entry name" value="ConA-like_dom_sf"/>
</dbReference>
<dbReference type="OrthoDB" id="192832at2759"/>
<dbReference type="Proteomes" id="UP000807342">
    <property type="component" value="Unassembled WGS sequence"/>
</dbReference>
<dbReference type="EMBL" id="MU151055">
    <property type="protein sequence ID" value="KAF9454288.1"/>
    <property type="molecule type" value="Genomic_DNA"/>
</dbReference>
<dbReference type="GO" id="GO:0009251">
    <property type="term" value="P:glucan catabolic process"/>
    <property type="evidence" value="ECO:0007669"/>
    <property type="project" value="TreeGrafter"/>
</dbReference>
<evidence type="ECO:0000259" key="2">
    <source>
        <dbReference type="PROSITE" id="PS51762"/>
    </source>
</evidence>
<keyword evidence="3" id="KW-0378">Hydrolase</keyword>
<feature type="chain" id="PRO_5040184509" evidence="1">
    <location>
        <begin position="18"/>
        <end position="359"/>
    </location>
</feature>
<feature type="domain" description="GH16" evidence="2">
    <location>
        <begin position="51"/>
        <end position="328"/>
    </location>
</feature>
<dbReference type="PANTHER" id="PTHR10963">
    <property type="entry name" value="GLYCOSYL HYDROLASE-RELATED"/>
    <property type="match status" value="1"/>
</dbReference>
<evidence type="ECO:0000256" key="1">
    <source>
        <dbReference type="SAM" id="SignalP"/>
    </source>
</evidence>
<comment type="caution">
    <text evidence="3">The sequence shown here is derived from an EMBL/GenBank/DDBJ whole genome shotgun (WGS) entry which is preliminary data.</text>
</comment>
<name>A0A9P5XNZ4_9AGAR</name>
<protein>
    <submittedName>
        <fullName evidence="3">Glycoside hydrolase family 16 protein</fullName>
    </submittedName>
</protein>
<accession>A0A9P5XNZ4</accession>
<keyword evidence="4" id="KW-1185">Reference proteome</keyword>
<reference evidence="3" key="1">
    <citation type="submission" date="2020-11" db="EMBL/GenBank/DDBJ databases">
        <authorList>
            <consortium name="DOE Joint Genome Institute"/>
            <person name="Ahrendt S."/>
            <person name="Riley R."/>
            <person name="Andreopoulos W."/>
            <person name="Labutti K."/>
            <person name="Pangilinan J."/>
            <person name="Ruiz-Duenas F.J."/>
            <person name="Barrasa J.M."/>
            <person name="Sanchez-Garcia M."/>
            <person name="Camarero S."/>
            <person name="Miyauchi S."/>
            <person name="Serrano A."/>
            <person name="Linde D."/>
            <person name="Babiker R."/>
            <person name="Drula E."/>
            <person name="Ayuso-Fernandez I."/>
            <person name="Pacheco R."/>
            <person name="Padilla G."/>
            <person name="Ferreira P."/>
            <person name="Barriuso J."/>
            <person name="Kellner H."/>
            <person name="Castanera R."/>
            <person name="Alfaro M."/>
            <person name="Ramirez L."/>
            <person name="Pisabarro A.G."/>
            <person name="Kuo A."/>
            <person name="Tritt A."/>
            <person name="Lipzen A."/>
            <person name="He G."/>
            <person name="Yan M."/>
            <person name="Ng V."/>
            <person name="Cullen D."/>
            <person name="Martin F."/>
            <person name="Rosso M.-N."/>
            <person name="Henrissat B."/>
            <person name="Hibbett D."/>
            <person name="Martinez A.T."/>
            <person name="Grigoriev I.V."/>
        </authorList>
    </citation>
    <scope>NUCLEOTIDE SEQUENCE</scope>
    <source>
        <strain evidence="3">MF-IS2</strain>
    </source>
</reference>
<evidence type="ECO:0000313" key="3">
    <source>
        <dbReference type="EMBL" id="KAF9454288.1"/>
    </source>
</evidence>
<dbReference type="PANTHER" id="PTHR10963:SF24">
    <property type="entry name" value="GLYCOSIDASE C21B10.07-RELATED"/>
    <property type="match status" value="1"/>
</dbReference>
<proteinExistence type="predicted"/>
<keyword evidence="1" id="KW-0732">Signal</keyword>
<gene>
    <name evidence="3" type="ORF">P691DRAFT_446502</name>
</gene>
<evidence type="ECO:0000313" key="4">
    <source>
        <dbReference type="Proteomes" id="UP000807342"/>
    </source>
</evidence>
<dbReference type="Pfam" id="PF26113">
    <property type="entry name" value="GH16_XgeA"/>
    <property type="match status" value="1"/>
</dbReference>
<dbReference type="GO" id="GO:0004553">
    <property type="term" value="F:hydrolase activity, hydrolyzing O-glycosyl compounds"/>
    <property type="evidence" value="ECO:0007669"/>
    <property type="project" value="InterPro"/>
</dbReference>
<sequence length="359" mass="39075">MRFQFALLFSLILGVLSRGDLRRSPSRLARVSRQHRQAVRRFVAHQDGLVGDGGQATKPSVNTRDPGGTFRKDVVYKGEDFFSQWKFFSNEDPTHGLVNYQNQGDASSKHLAYVDRGVAVLAVDDTTVLQPGQKRDSVRITSTRTFNGGLFIADFAQMPSGCSLWPAYWSVGPNWPSGGEIDILEGVHNQATNQYTLHTTGGCTASHGSLQITGQPGQTTQCATIGSDNTGCAYHDTDSRSYGSGFNSAGGGVFAHLWDRTGIKAWRFARNDIPQDIQSENPNPAGWGTPVAYWSADTCDMVHFSSHSLVIDTTLCGDWAGATYTSAGCPGTCQQAVADPNNFKNAKWRINYIGVYQST</sequence>
<dbReference type="Gene3D" id="2.60.120.200">
    <property type="match status" value="1"/>
</dbReference>
<dbReference type="InterPro" id="IPR050546">
    <property type="entry name" value="Glycosyl_Hydrlase_16"/>
</dbReference>
<feature type="signal peptide" evidence="1">
    <location>
        <begin position="1"/>
        <end position="17"/>
    </location>
</feature>
<dbReference type="PROSITE" id="PS51762">
    <property type="entry name" value="GH16_2"/>
    <property type="match status" value="1"/>
</dbReference>
<dbReference type="InterPro" id="IPR000757">
    <property type="entry name" value="Beta-glucanase-like"/>
</dbReference>